<accession>A0AAD1Y7C7</accession>
<gene>
    <name evidence="2" type="ORF">ECRASSUSDP1_LOCUS25780</name>
</gene>
<dbReference type="Proteomes" id="UP001295684">
    <property type="component" value="Unassembled WGS sequence"/>
</dbReference>
<evidence type="ECO:0000313" key="2">
    <source>
        <dbReference type="EMBL" id="CAI2384257.1"/>
    </source>
</evidence>
<name>A0AAD1Y7C7_EUPCR</name>
<dbReference type="AlphaFoldDB" id="A0AAD1Y7C7"/>
<protein>
    <submittedName>
        <fullName evidence="2">Uncharacterized protein</fullName>
    </submittedName>
</protein>
<feature type="compositionally biased region" description="Basic and acidic residues" evidence="1">
    <location>
        <begin position="113"/>
        <end position="126"/>
    </location>
</feature>
<evidence type="ECO:0000313" key="3">
    <source>
        <dbReference type="Proteomes" id="UP001295684"/>
    </source>
</evidence>
<organism evidence="2 3">
    <name type="scientific">Euplotes crassus</name>
    <dbReference type="NCBI Taxonomy" id="5936"/>
    <lineage>
        <taxon>Eukaryota</taxon>
        <taxon>Sar</taxon>
        <taxon>Alveolata</taxon>
        <taxon>Ciliophora</taxon>
        <taxon>Intramacronucleata</taxon>
        <taxon>Spirotrichea</taxon>
        <taxon>Hypotrichia</taxon>
        <taxon>Euplotida</taxon>
        <taxon>Euplotidae</taxon>
        <taxon>Moneuplotes</taxon>
    </lineage>
</organism>
<proteinExistence type="predicted"/>
<reference evidence="2" key="1">
    <citation type="submission" date="2023-07" db="EMBL/GenBank/DDBJ databases">
        <authorList>
            <consortium name="AG Swart"/>
            <person name="Singh M."/>
            <person name="Singh A."/>
            <person name="Seah K."/>
            <person name="Emmerich C."/>
        </authorList>
    </citation>
    <scope>NUCLEOTIDE SEQUENCE</scope>
    <source>
        <strain evidence="2">DP1</strain>
    </source>
</reference>
<dbReference type="EMBL" id="CAMPGE010026576">
    <property type="protein sequence ID" value="CAI2384257.1"/>
    <property type="molecule type" value="Genomic_DNA"/>
</dbReference>
<comment type="caution">
    <text evidence="2">The sequence shown here is derived from an EMBL/GenBank/DDBJ whole genome shotgun (WGS) entry which is preliminary data.</text>
</comment>
<feature type="region of interest" description="Disordered" evidence="1">
    <location>
        <begin position="368"/>
        <end position="396"/>
    </location>
</feature>
<sequence>MAMRFIWRRGLGRSRFIVTRSRKVLLYTKRKHITCTFKRKELSNLMNCSDDSAFSIKRTLKEQLKFDCAIAAYSTPQNDHDYYTSFNKYKINNETSPRRLRKVTMHSDIPISDTKKRSMSIDEQFQKHNQSSNPNLLGTNDRTTGSEISRPQMISKSSKKRLTSKKEIRKIFRKLRKIKLNPESLYFSNCKKLTDEFIKEGKLKSEQETTAFKNAIKNCKHLKNYQKMPSILRDIKKGKSNFEDSLTILQNLRDKVAKDIIIEEEEQENDPMQELIDAAKLTKKTHNEFYSPFGKKMMHGSCSQEIEKHINDKEAYMAPLETRIKIMASLLTNTPNERKVKGGLEKFGDEKEMSKLSGNMLSEAIFEENSSKGSSKGNLSKMLNRPKRTASKSVMKPTYSSLNKEFKNSRIESNLLYLKRKLRSTKIQEKDKVSSDSSEYGKDLKKANNKRLLHDMKVIKKIFEKKSENSLPSLTKSRSGSLLKRIIFSCHSYENLSPRDQIKIDEDSCIEDIKHRHYYNTIDKIDPALHYREMKKNFDYQMFAYKQQIIHQDEISQEYRSGIMDPCRTVAMFERTRSLYKMLMNSQMKNKLKFNMKKKIGKYTFSSEIE</sequence>
<evidence type="ECO:0000256" key="1">
    <source>
        <dbReference type="SAM" id="MobiDB-lite"/>
    </source>
</evidence>
<feature type="compositionally biased region" description="Low complexity" evidence="1">
    <location>
        <begin position="368"/>
        <end position="378"/>
    </location>
</feature>
<feature type="compositionally biased region" description="Polar residues" evidence="1">
    <location>
        <begin position="127"/>
        <end position="154"/>
    </location>
</feature>
<feature type="region of interest" description="Disordered" evidence="1">
    <location>
        <begin position="104"/>
        <end position="161"/>
    </location>
</feature>
<keyword evidence="3" id="KW-1185">Reference proteome</keyword>